<keyword evidence="1" id="KW-0343">GTPase activation</keyword>
<dbReference type="SUPFAM" id="SSF48350">
    <property type="entry name" value="GTPase activation domain, GAP"/>
    <property type="match status" value="1"/>
</dbReference>
<feature type="region of interest" description="Disordered" evidence="2">
    <location>
        <begin position="575"/>
        <end position="598"/>
    </location>
</feature>
<dbReference type="GO" id="GO:0005938">
    <property type="term" value="C:cell cortex"/>
    <property type="evidence" value="ECO:0007669"/>
    <property type="project" value="TreeGrafter"/>
</dbReference>
<dbReference type="SMART" id="SM00324">
    <property type="entry name" value="RhoGAP"/>
    <property type="match status" value="1"/>
</dbReference>
<evidence type="ECO:0000259" key="3">
    <source>
        <dbReference type="PROSITE" id="PS50238"/>
    </source>
</evidence>
<dbReference type="Gene3D" id="1.10.555.10">
    <property type="entry name" value="Rho GTPase activation protein"/>
    <property type="match status" value="1"/>
</dbReference>
<feature type="domain" description="Rho-GAP" evidence="3">
    <location>
        <begin position="351"/>
        <end position="571"/>
    </location>
</feature>
<dbReference type="GO" id="GO:0007165">
    <property type="term" value="P:signal transduction"/>
    <property type="evidence" value="ECO:0007669"/>
    <property type="project" value="InterPro"/>
</dbReference>
<evidence type="ECO:0000256" key="1">
    <source>
        <dbReference type="ARBA" id="ARBA00022468"/>
    </source>
</evidence>
<dbReference type="PROSITE" id="PS50238">
    <property type="entry name" value="RHOGAP"/>
    <property type="match status" value="1"/>
</dbReference>
<keyword evidence="5" id="KW-1185">Reference proteome</keyword>
<sequence length="598" mass="66076">MDPLSVTMAIVGLLTVSQQISSAIGNLVSKSKSAPKEIQNVKSTVDTIRSVLIQLQMLLLGRAKVDRQRTSLILVDQIVITLSACVATFSELDVFVGTLDSDATLGLMDRIRWATKTSTIKEHLQKLEMHKSSLTLMMTILTCESTNKAEDAVDALSMMIQQVLDNHRVLAQRLLSIEIGLNIEQPLTSHLPETSEPIPGTIQRNAGGFAFEEVLKNSWVYQRSDRRGDSGSFSVISSAGRTASWSMLSGLSLSDNISIIAFQALPVYEHDLSNAEVYKFGEFNDSDVVLAKDEGTGKDSRSFRGRLSRIAAGITGKTPRKDQVILESTPTASKVFGVPLRESIFYANVAISLADETGKQFIYGYVPIVVAKIGVFLKESSRGREMEDIFARSGSATRIHELERVFDDSNHRYGRGLNWGTGDFHGRDLKTEPTPYDVYDAASCLLRYLKLLPEPIIPFDLYDQFATTLSNELPDFFDIGTLNFDVGKLIPKYQQLITSLPPLNRQLLLYLLDLLAVFASKSDRNRMTSDRIVAAFQPAFLSRLPSEMSPSDHRLAARVMIFLVENQDQFLIGMQGGNSKEEEPAKSPVGNTSKAAST</sequence>
<dbReference type="Pfam" id="PF00620">
    <property type="entry name" value="RhoGAP"/>
    <property type="match status" value="1"/>
</dbReference>
<dbReference type="STRING" id="1745343.A0A2J6Q2X4"/>
<dbReference type="AlphaFoldDB" id="A0A2J6Q2X4"/>
<evidence type="ECO:0000256" key="2">
    <source>
        <dbReference type="SAM" id="MobiDB-lite"/>
    </source>
</evidence>
<evidence type="ECO:0000313" key="4">
    <source>
        <dbReference type="EMBL" id="PMD20632.1"/>
    </source>
</evidence>
<dbReference type="GO" id="GO:0060237">
    <property type="term" value="P:regulation of fungal-type cell wall organization"/>
    <property type="evidence" value="ECO:0007669"/>
    <property type="project" value="TreeGrafter"/>
</dbReference>
<name>A0A2J6Q2X4_9HELO</name>
<dbReference type="GO" id="GO:0005096">
    <property type="term" value="F:GTPase activator activity"/>
    <property type="evidence" value="ECO:0007669"/>
    <property type="project" value="UniProtKB-KW"/>
</dbReference>
<protein>
    <submittedName>
        <fullName evidence="4">Rho GTPase activation protein</fullName>
    </submittedName>
</protein>
<reference evidence="4 5" key="1">
    <citation type="submission" date="2016-05" db="EMBL/GenBank/DDBJ databases">
        <title>A degradative enzymes factory behind the ericoid mycorrhizal symbiosis.</title>
        <authorList>
            <consortium name="DOE Joint Genome Institute"/>
            <person name="Martino E."/>
            <person name="Morin E."/>
            <person name="Grelet G."/>
            <person name="Kuo A."/>
            <person name="Kohler A."/>
            <person name="Daghino S."/>
            <person name="Barry K."/>
            <person name="Choi C."/>
            <person name="Cichocki N."/>
            <person name="Clum A."/>
            <person name="Copeland A."/>
            <person name="Hainaut M."/>
            <person name="Haridas S."/>
            <person name="Labutti K."/>
            <person name="Lindquist E."/>
            <person name="Lipzen A."/>
            <person name="Khouja H.-R."/>
            <person name="Murat C."/>
            <person name="Ohm R."/>
            <person name="Olson A."/>
            <person name="Spatafora J."/>
            <person name="Veneault-Fourrey C."/>
            <person name="Henrissat B."/>
            <person name="Grigoriev I."/>
            <person name="Martin F."/>
            <person name="Perotto S."/>
        </authorList>
    </citation>
    <scope>NUCLEOTIDE SEQUENCE [LARGE SCALE GENOMIC DNA]</scope>
    <source>
        <strain evidence="4 5">UAMH 7357</strain>
    </source>
</reference>
<dbReference type="PANTHER" id="PTHR15228">
    <property type="entry name" value="SPERMATHECAL PHYSIOLOGY VARIANT"/>
    <property type="match status" value="1"/>
</dbReference>
<accession>A0A2J6Q2X4</accession>
<dbReference type="Proteomes" id="UP000235672">
    <property type="component" value="Unassembled WGS sequence"/>
</dbReference>
<dbReference type="PANTHER" id="PTHR15228:SF25">
    <property type="entry name" value="F-BAR DOMAIN-CONTAINING PROTEIN"/>
    <property type="match status" value="1"/>
</dbReference>
<dbReference type="InterPro" id="IPR051025">
    <property type="entry name" value="RhoGAP"/>
</dbReference>
<evidence type="ECO:0000313" key="5">
    <source>
        <dbReference type="Proteomes" id="UP000235672"/>
    </source>
</evidence>
<feature type="compositionally biased region" description="Polar residues" evidence="2">
    <location>
        <begin position="589"/>
        <end position="598"/>
    </location>
</feature>
<dbReference type="InterPro" id="IPR008936">
    <property type="entry name" value="Rho_GTPase_activation_prot"/>
</dbReference>
<proteinExistence type="predicted"/>
<dbReference type="OrthoDB" id="19923at2759"/>
<dbReference type="EMBL" id="KZ613484">
    <property type="protein sequence ID" value="PMD20632.1"/>
    <property type="molecule type" value="Genomic_DNA"/>
</dbReference>
<gene>
    <name evidence="4" type="ORF">NA56DRAFT_689642</name>
</gene>
<organism evidence="4 5">
    <name type="scientific">Hyaloscypha hepaticicola</name>
    <dbReference type="NCBI Taxonomy" id="2082293"/>
    <lineage>
        <taxon>Eukaryota</taxon>
        <taxon>Fungi</taxon>
        <taxon>Dikarya</taxon>
        <taxon>Ascomycota</taxon>
        <taxon>Pezizomycotina</taxon>
        <taxon>Leotiomycetes</taxon>
        <taxon>Helotiales</taxon>
        <taxon>Hyaloscyphaceae</taxon>
        <taxon>Hyaloscypha</taxon>
    </lineage>
</organism>
<dbReference type="InterPro" id="IPR000198">
    <property type="entry name" value="RhoGAP_dom"/>
</dbReference>